<evidence type="ECO:0000256" key="4">
    <source>
        <dbReference type="RuleBase" id="RU361277"/>
    </source>
</evidence>
<dbReference type="InterPro" id="IPR013154">
    <property type="entry name" value="ADH-like_N"/>
</dbReference>
<sequence>MQLQKQMQALIYEGPKEMNIREVDLPIAGEDEIVIQVAFTGICGSELSGYLGKNSLRKPPMIFGHEFSGTIAAMGSRVEASGAWQLGQRVTANPLVTCGQCEKCLTGRQQLCGSRKLLSAALPGSNAEYVKIPAAFVYAVPDSMTLQTAAMTEPTACAVRVAELAAAKPTDKVLILGMGPIGLLTLQAVLQYGVKDIIAVDMNEDRLAIARRLGAKHTICPAGVDTLEEVKRLTGGTGVNVAIDAVGAGLTRKQAVMACTTGGRTVFTGLHEEESALPINLAIRSEITMAGSFAYSAMNFRTALQWLEEGRIALSEGVVEAPLSEGARWFETLLGSPGNVSKVLLIPGGVS</sequence>
<organism evidence="6 7">
    <name type="scientific">Paenibacillus taihuensis</name>
    <dbReference type="NCBI Taxonomy" id="1156355"/>
    <lineage>
        <taxon>Bacteria</taxon>
        <taxon>Bacillati</taxon>
        <taxon>Bacillota</taxon>
        <taxon>Bacilli</taxon>
        <taxon>Bacillales</taxon>
        <taxon>Paenibacillaceae</taxon>
        <taxon>Paenibacillus</taxon>
    </lineage>
</organism>
<dbReference type="PROSITE" id="PS00059">
    <property type="entry name" value="ADH_ZINC"/>
    <property type="match status" value="1"/>
</dbReference>
<protein>
    <submittedName>
        <fullName evidence="6">Threonine dehydrogenase-like Zn-dependent dehydrogenase</fullName>
    </submittedName>
</protein>
<dbReference type="InterPro" id="IPR011032">
    <property type="entry name" value="GroES-like_sf"/>
</dbReference>
<evidence type="ECO:0000313" key="6">
    <source>
        <dbReference type="EMBL" id="REE57447.1"/>
    </source>
</evidence>
<dbReference type="Pfam" id="PF08240">
    <property type="entry name" value="ADH_N"/>
    <property type="match status" value="1"/>
</dbReference>
<evidence type="ECO:0000259" key="5">
    <source>
        <dbReference type="SMART" id="SM00829"/>
    </source>
</evidence>
<dbReference type="InterPro" id="IPR013149">
    <property type="entry name" value="ADH-like_C"/>
</dbReference>
<dbReference type="Pfam" id="PF00107">
    <property type="entry name" value="ADH_zinc_N"/>
    <property type="match status" value="1"/>
</dbReference>
<proteinExistence type="inferred from homology"/>
<dbReference type="InterPro" id="IPR020843">
    <property type="entry name" value="ER"/>
</dbReference>
<reference evidence="6 7" key="1">
    <citation type="submission" date="2018-08" db="EMBL/GenBank/DDBJ databases">
        <title>Genomic Encyclopedia of Type Strains, Phase III (KMG-III): the genomes of soil and plant-associated and newly described type strains.</title>
        <authorList>
            <person name="Whitman W."/>
        </authorList>
    </citation>
    <scope>NUCLEOTIDE SEQUENCE [LARGE SCALE GENOMIC DNA]</scope>
    <source>
        <strain evidence="6 7">CGMCC 1.10966</strain>
    </source>
</reference>
<dbReference type="Gene3D" id="3.90.180.10">
    <property type="entry name" value="Medium-chain alcohol dehydrogenases, catalytic domain"/>
    <property type="match status" value="1"/>
</dbReference>
<dbReference type="SUPFAM" id="SSF51735">
    <property type="entry name" value="NAD(P)-binding Rossmann-fold domains"/>
    <property type="match status" value="1"/>
</dbReference>
<evidence type="ECO:0000313" key="7">
    <source>
        <dbReference type="Proteomes" id="UP000256304"/>
    </source>
</evidence>
<evidence type="ECO:0000256" key="2">
    <source>
        <dbReference type="ARBA" id="ARBA00022833"/>
    </source>
</evidence>
<dbReference type="GO" id="GO:0016491">
    <property type="term" value="F:oxidoreductase activity"/>
    <property type="evidence" value="ECO:0007669"/>
    <property type="project" value="UniProtKB-KW"/>
</dbReference>
<dbReference type="InterPro" id="IPR036291">
    <property type="entry name" value="NAD(P)-bd_dom_sf"/>
</dbReference>
<evidence type="ECO:0000256" key="3">
    <source>
        <dbReference type="ARBA" id="ARBA00023002"/>
    </source>
</evidence>
<dbReference type="Proteomes" id="UP000256304">
    <property type="component" value="Unassembled WGS sequence"/>
</dbReference>
<comment type="cofactor">
    <cofactor evidence="4">
        <name>Zn(2+)</name>
        <dbReference type="ChEBI" id="CHEBI:29105"/>
    </cofactor>
</comment>
<dbReference type="InterPro" id="IPR050129">
    <property type="entry name" value="Zn_alcohol_dh"/>
</dbReference>
<comment type="caution">
    <text evidence="6">The sequence shown here is derived from an EMBL/GenBank/DDBJ whole genome shotgun (WGS) entry which is preliminary data.</text>
</comment>
<accession>A0A3D9QBW6</accession>
<feature type="domain" description="Enoyl reductase (ER)" evidence="5">
    <location>
        <begin position="14"/>
        <end position="345"/>
    </location>
</feature>
<keyword evidence="2 4" id="KW-0862">Zinc</keyword>
<evidence type="ECO:0000256" key="1">
    <source>
        <dbReference type="ARBA" id="ARBA00022723"/>
    </source>
</evidence>
<comment type="similarity">
    <text evidence="4">Belongs to the zinc-containing alcohol dehydrogenase family.</text>
</comment>
<dbReference type="InterPro" id="IPR002328">
    <property type="entry name" value="ADH_Zn_CS"/>
</dbReference>
<keyword evidence="1 4" id="KW-0479">Metal-binding</keyword>
<dbReference type="OrthoDB" id="9777057at2"/>
<dbReference type="PANTHER" id="PTHR43401">
    <property type="entry name" value="L-THREONINE 3-DEHYDROGENASE"/>
    <property type="match status" value="1"/>
</dbReference>
<dbReference type="PANTHER" id="PTHR43401:SF2">
    <property type="entry name" value="L-THREONINE 3-DEHYDROGENASE"/>
    <property type="match status" value="1"/>
</dbReference>
<dbReference type="AlphaFoldDB" id="A0A3D9QBW6"/>
<dbReference type="SMART" id="SM00829">
    <property type="entry name" value="PKS_ER"/>
    <property type="match status" value="1"/>
</dbReference>
<dbReference type="GO" id="GO:0008270">
    <property type="term" value="F:zinc ion binding"/>
    <property type="evidence" value="ECO:0007669"/>
    <property type="project" value="InterPro"/>
</dbReference>
<dbReference type="EMBL" id="QTTN01000055">
    <property type="protein sequence ID" value="REE57447.1"/>
    <property type="molecule type" value="Genomic_DNA"/>
</dbReference>
<dbReference type="SUPFAM" id="SSF50129">
    <property type="entry name" value="GroES-like"/>
    <property type="match status" value="1"/>
</dbReference>
<dbReference type="RefSeq" id="WP_116192422.1">
    <property type="nucleotide sequence ID" value="NZ_QTTN01000055.1"/>
</dbReference>
<name>A0A3D9QBW6_9BACL</name>
<keyword evidence="7" id="KW-1185">Reference proteome</keyword>
<keyword evidence="3" id="KW-0560">Oxidoreductase</keyword>
<gene>
    <name evidence="6" type="ORF">A8990_15525</name>
</gene>
<dbReference type="Gene3D" id="3.40.50.720">
    <property type="entry name" value="NAD(P)-binding Rossmann-like Domain"/>
    <property type="match status" value="1"/>
</dbReference>